<dbReference type="Pfam" id="PF00929">
    <property type="entry name" value="RNase_T"/>
    <property type="match status" value="1"/>
</dbReference>
<dbReference type="EMBL" id="AY950444">
    <property type="protein sequence ID" value="AAY97945.1"/>
    <property type="molecule type" value="Genomic_DNA"/>
</dbReference>
<protein>
    <recommendedName>
        <fullName evidence="4">Exonuclease domain-containing protein</fullName>
    </recommendedName>
</protein>
<keyword evidence="5" id="KW-0614">Plasmid</keyword>
<dbReference type="InterPro" id="IPR013520">
    <property type="entry name" value="Ribonucl_H"/>
</dbReference>
<dbReference type="CDD" id="cd06127">
    <property type="entry name" value="DEDDh"/>
    <property type="match status" value="1"/>
</dbReference>
<reference evidence="5" key="1">
    <citation type="journal article" date="2011" name="Nat. Commun.">
        <title>The IncP-1 plasmid backbone adapts to different host bacterial species and evolves through homologous recombination.</title>
        <authorList>
            <person name="Norberg P."/>
            <person name="Bergstrom M."/>
            <person name="Jethava V."/>
            <person name="Dubhashi D."/>
            <person name="Hermansson M."/>
        </authorList>
    </citation>
    <scope>NUCLEOTIDE SEQUENCE</scope>
    <source>
        <plasmid evidence="5">pMCBF1</plasmid>
    </source>
</reference>
<dbReference type="InterPro" id="IPR012337">
    <property type="entry name" value="RNaseH-like_sf"/>
</dbReference>
<name>F2FAZ8_9ZZZZ</name>
<dbReference type="GO" id="GO:0003676">
    <property type="term" value="F:nucleic acid binding"/>
    <property type="evidence" value="ECO:0007669"/>
    <property type="project" value="InterPro"/>
</dbReference>
<feature type="domain" description="Exonuclease" evidence="4">
    <location>
        <begin position="119"/>
        <end position="290"/>
    </location>
</feature>
<evidence type="ECO:0000256" key="1">
    <source>
        <dbReference type="ARBA" id="ARBA00022722"/>
    </source>
</evidence>
<evidence type="ECO:0000256" key="2">
    <source>
        <dbReference type="ARBA" id="ARBA00022801"/>
    </source>
</evidence>
<gene>
    <name evidence="5" type="primary">yacC</name>
</gene>
<keyword evidence="3" id="KW-0269">Exonuclease</keyword>
<organism evidence="5">
    <name type="scientific">Plasmid pMCBF1</name>
    <dbReference type="NCBI Taxonomy" id="1003194"/>
    <lineage>
        <taxon>other sequences</taxon>
        <taxon>plasmids</taxon>
    </lineage>
</organism>
<sequence>MSKRKYLTKAECAEKGWFNKVDLKLERLKPAPGQLPIESYWQGQGFVDVYDKAQCVAMRPYRKPTPKQMAALERGRDLLGTHECESEGCKNRVYTWEDERICHQCVNESHKRSKQAMKEGVVLDTETTGLDGVAQVIEIAIVDWNGKTLINQRIRPTVAISVDAQRVHGISMDDLADCPAWTDIAPEVRRVLEGRPVVIYNASYDQRMLYQTAKSTAGLDDLDWIINLDTHCAMTMAAREYGATNKYGTISLANAVIQAGIEWQGAAHSALGDALTTLALARKMVGAELVK</sequence>
<geneLocation type="plasmid" evidence="5">
    <name>pMCBF1</name>
</geneLocation>
<evidence type="ECO:0000313" key="5">
    <source>
        <dbReference type="EMBL" id="AAY97945.1"/>
    </source>
</evidence>
<dbReference type="Gene3D" id="3.30.420.10">
    <property type="entry name" value="Ribonuclease H-like superfamily/Ribonuclease H"/>
    <property type="match status" value="1"/>
</dbReference>
<dbReference type="PANTHER" id="PTHR30231">
    <property type="entry name" value="DNA POLYMERASE III SUBUNIT EPSILON"/>
    <property type="match status" value="1"/>
</dbReference>
<dbReference type="InterPro" id="IPR036397">
    <property type="entry name" value="RNaseH_sf"/>
</dbReference>
<dbReference type="GO" id="GO:0008408">
    <property type="term" value="F:3'-5' exonuclease activity"/>
    <property type="evidence" value="ECO:0007669"/>
    <property type="project" value="TreeGrafter"/>
</dbReference>
<keyword evidence="1" id="KW-0540">Nuclease</keyword>
<dbReference type="PANTHER" id="PTHR30231:SF4">
    <property type="entry name" value="PROTEIN NEN2"/>
    <property type="match status" value="1"/>
</dbReference>
<keyword evidence="2" id="KW-0378">Hydrolase</keyword>
<accession>F2FAZ8</accession>
<evidence type="ECO:0000256" key="3">
    <source>
        <dbReference type="ARBA" id="ARBA00022839"/>
    </source>
</evidence>
<evidence type="ECO:0000259" key="4">
    <source>
        <dbReference type="SMART" id="SM00479"/>
    </source>
</evidence>
<dbReference type="SMART" id="SM00479">
    <property type="entry name" value="EXOIII"/>
    <property type="match status" value="1"/>
</dbReference>
<dbReference type="SUPFAM" id="SSF53098">
    <property type="entry name" value="Ribonuclease H-like"/>
    <property type="match status" value="1"/>
</dbReference>
<proteinExistence type="predicted"/>
<dbReference type="AlphaFoldDB" id="F2FAZ8"/>